<evidence type="ECO:0008006" key="4">
    <source>
        <dbReference type="Google" id="ProtNLM"/>
    </source>
</evidence>
<dbReference type="KEGG" id="opf:CBP31_14770"/>
<evidence type="ECO:0000256" key="1">
    <source>
        <dbReference type="SAM" id="SignalP"/>
    </source>
</evidence>
<dbReference type="Proteomes" id="UP000243937">
    <property type="component" value="Chromosome"/>
</dbReference>
<reference evidence="2 3" key="1">
    <citation type="journal article" date="2014" name="Int. J. Syst. Evol. Microbiol.">
        <title>Oceanisphaera profunda sp. nov., a marine bacterium isolated from deep-sea sediment, and emended description of the genus Oceanisphaera.</title>
        <authorList>
            <person name="Xu Z."/>
            <person name="Zhang X.Y."/>
            <person name="Su H.N."/>
            <person name="Yu Z.C."/>
            <person name="Liu C."/>
            <person name="Li H."/>
            <person name="Chen X.L."/>
            <person name="Song X.Y."/>
            <person name="Xie B.B."/>
            <person name="Qin Q.L."/>
            <person name="Zhou B.C."/>
            <person name="Shi M."/>
            <person name="Huang Y."/>
            <person name="Zhang Y.Z."/>
        </authorList>
    </citation>
    <scope>NUCLEOTIDE SEQUENCE [LARGE SCALE GENOMIC DNA]</scope>
    <source>
        <strain evidence="2 3">SM1222</strain>
    </source>
</reference>
<dbReference type="EMBL" id="CP021377">
    <property type="protein sequence ID" value="ART83743.1"/>
    <property type="molecule type" value="Genomic_DNA"/>
</dbReference>
<sequence length="136" mass="15074">MFKKFTFNEFRFQSLRLKTFTFKSALLSAMAIFTLAACKEPAAAKEQAISIDQEQLCEVQNWQKDATALACKVGQKVLFLPTTFGNEQLPVLFAAVNCDHRFSIALTKGGVACIYTPLKMTAAEARDAIGKDEIIK</sequence>
<proteinExistence type="predicted"/>
<name>A0A1Y0D858_9GAMM</name>
<feature type="chain" id="PRO_5012191905" description="Lipoprotein" evidence="1">
    <location>
        <begin position="37"/>
        <end position="136"/>
    </location>
</feature>
<organism evidence="2 3">
    <name type="scientific">Oceanisphaera profunda</name>
    <dbReference type="NCBI Taxonomy" id="1416627"/>
    <lineage>
        <taxon>Bacteria</taxon>
        <taxon>Pseudomonadati</taxon>
        <taxon>Pseudomonadota</taxon>
        <taxon>Gammaproteobacteria</taxon>
        <taxon>Aeromonadales</taxon>
        <taxon>Aeromonadaceae</taxon>
        <taxon>Oceanisphaera</taxon>
    </lineage>
</organism>
<keyword evidence="3" id="KW-1185">Reference proteome</keyword>
<gene>
    <name evidence="2" type="ORF">CBP31_14770</name>
</gene>
<protein>
    <recommendedName>
        <fullName evidence="4">Lipoprotein</fullName>
    </recommendedName>
</protein>
<feature type="signal peptide" evidence="1">
    <location>
        <begin position="1"/>
        <end position="36"/>
    </location>
</feature>
<dbReference type="AlphaFoldDB" id="A0A1Y0D858"/>
<accession>A0A1Y0D858</accession>
<evidence type="ECO:0000313" key="2">
    <source>
        <dbReference type="EMBL" id="ART83743.1"/>
    </source>
</evidence>
<keyword evidence="1" id="KW-0732">Signal</keyword>
<evidence type="ECO:0000313" key="3">
    <source>
        <dbReference type="Proteomes" id="UP000243937"/>
    </source>
</evidence>